<dbReference type="Gene3D" id="1.25.40.20">
    <property type="entry name" value="Ankyrin repeat-containing domain"/>
    <property type="match status" value="2"/>
</dbReference>
<sequence length="398" mass="45098">MSYYFPSPPTSPTERKRKRSISNVDTQQQQKQVKLDPTLLERYLITGGSPNIRDTQRGFSLLCWACYSKSESALELLLRQEDLDPTTTHGPDRSTALHIAASVGFSNGIETLLLHIRRHNPSLEQQCLNALDQQGATPLHVAVLANQPQCVEILLKQGKAKINIQDRQGRLPLHIAFLYRRMACAQLLLDALQQEEDMDLLWIPNHVDHRNVIEECIVGGCVTLLKGLIMKINQQQQQQSKKKNKRNINKNNLIRLAVFWNRIECLELLLGATTESWNQDDNDDVGTQQMKPETDPMHHHDHTPLYQAVQQRKLDLVQCLREKANANPCLPNGHNPSLIYAASHGFLDMIPLLLTQDTSSDCIRQAVLLAEPLGLSNTIVHIIKTLRHQQQQHGSSSY</sequence>
<feature type="compositionally biased region" description="Polar residues" evidence="4">
    <location>
        <begin position="21"/>
        <end position="32"/>
    </location>
</feature>
<keyword evidence="6" id="KW-1185">Reference proteome</keyword>
<dbReference type="AlphaFoldDB" id="A0AAD5JX35"/>
<keyword evidence="2 3" id="KW-0040">ANK repeat</keyword>
<dbReference type="Pfam" id="PF12796">
    <property type="entry name" value="Ank_2"/>
    <property type="match status" value="3"/>
</dbReference>
<dbReference type="InterPro" id="IPR002110">
    <property type="entry name" value="Ankyrin_rpt"/>
</dbReference>
<evidence type="ECO:0000313" key="5">
    <source>
        <dbReference type="EMBL" id="KAI9258154.1"/>
    </source>
</evidence>
<evidence type="ECO:0000256" key="4">
    <source>
        <dbReference type="SAM" id="MobiDB-lite"/>
    </source>
</evidence>
<evidence type="ECO:0000256" key="1">
    <source>
        <dbReference type="ARBA" id="ARBA00022737"/>
    </source>
</evidence>
<dbReference type="SUPFAM" id="SSF48403">
    <property type="entry name" value="Ankyrin repeat"/>
    <property type="match status" value="1"/>
</dbReference>
<feature type="repeat" description="ANK" evidence="3">
    <location>
        <begin position="134"/>
        <end position="158"/>
    </location>
</feature>
<accession>A0AAD5JX35</accession>
<proteinExistence type="predicted"/>
<dbReference type="InterPro" id="IPR036770">
    <property type="entry name" value="Ankyrin_rpt-contain_sf"/>
</dbReference>
<reference evidence="5" key="1">
    <citation type="journal article" date="2022" name="IScience">
        <title>Evolution of zygomycete secretomes and the origins of terrestrial fungal ecologies.</title>
        <authorList>
            <person name="Chang Y."/>
            <person name="Wang Y."/>
            <person name="Mondo S."/>
            <person name="Ahrendt S."/>
            <person name="Andreopoulos W."/>
            <person name="Barry K."/>
            <person name="Beard J."/>
            <person name="Benny G.L."/>
            <person name="Blankenship S."/>
            <person name="Bonito G."/>
            <person name="Cuomo C."/>
            <person name="Desiro A."/>
            <person name="Gervers K.A."/>
            <person name="Hundley H."/>
            <person name="Kuo A."/>
            <person name="LaButti K."/>
            <person name="Lang B.F."/>
            <person name="Lipzen A."/>
            <person name="O'Donnell K."/>
            <person name="Pangilinan J."/>
            <person name="Reynolds N."/>
            <person name="Sandor L."/>
            <person name="Smith M.E."/>
            <person name="Tsang A."/>
            <person name="Grigoriev I.V."/>
            <person name="Stajich J.E."/>
            <person name="Spatafora J.W."/>
        </authorList>
    </citation>
    <scope>NUCLEOTIDE SEQUENCE</scope>
    <source>
        <strain evidence="5">RSA 2281</strain>
    </source>
</reference>
<feature type="compositionally biased region" description="Pro residues" evidence="4">
    <location>
        <begin position="1"/>
        <end position="11"/>
    </location>
</feature>
<evidence type="ECO:0000256" key="2">
    <source>
        <dbReference type="ARBA" id="ARBA00023043"/>
    </source>
</evidence>
<organism evidence="5 6">
    <name type="scientific">Phascolomyces articulosus</name>
    <dbReference type="NCBI Taxonomy" id="60185"/>
    <lineage>
        <taxon>Eukaryota</taxon>
        <taxon>Fungi</taxon>
        <taxon>Fungi incertae sedis</taxon>
        <taxon>Mucoromycota</taxon>
        <taxon>Mucoromycotina</taxon>
        <taxon>Mucoromycetes</taxon>
        <taxon>Mucorales</taxon>
        <taxon>Lichtheimiaceae</taxon>
        <taxon>Phascolomyces</taxon>
    </lineage>
</organism>
<gene>
    <name evidence="5" type="ORF">BDA99DRAFT_515391</name>
</gene>
<feature type="region of interest" description="Disordered" evidence="4">
    <location>
        <begin position="1"/>
        <end position="32"/>
    </location>
</feature>
<dbReference type="PROSITE" id="PS50088">
    <property type="entry name" value="ANK_REPEAT"/>
    <property type="match status" value="1"/>
</dbReference>
<dbReference type="Proteomes" id="UP001209540">
    <property type="component" value="Unassembled WGS sequence"/>
</dbReference>
<reference evidence="5" key="2">
    <citation type="submission" date="2023-02" db="EMBL/GenBank/DDBJ databases">
        <authorList>
            <consortium name="DOE Joint Genome Institute"/>
            <person name="Mondo S.J."/>
            <person name="Chang Y."/>
            <person name="Wang Y."/>
            <person name="Ahrendt S."/>
            <person name="Andreopoulos W."/>
            <person name="Barry K."/>
            <person name="Beard J."/>
            <person name="Benny G.L."/>
            <person name="Blankenship S."/>
            <person name="Bonito G."/>
            <person name="Cuomo C."/>
            <person name="Desiro A."/>
            <person name="Gervers K.A."/>
            <person name="Hundley H."/>
            <person name="Kuo A."/>
            <person name="LaButti K."/>
            <person name="Lang B.F."/>
            <person name="Lipzen A."/>
            <person name="O'Donnell K."/>
            <person name="Pangilinan J."/>
            <person name="Reynolds N."/>
            <person name="Sandor L."/>
            <person name="Smith M.W."/>
            <person name="Tsang A."/>
            <person name="Grigoriev I.V."/>
            <person name="Stajich J.E."/>
            <person name="Spatafora J.W."/>
        </authorList>
    </citation>
    <scope>NUCLEOTIDE SEQUENCE</scope>
    <source>
        <strain evidence="5">RSA 2281</strain>
    </source>
</reference>
<name>A0AAD5JX35_9FUNG</name>
<feature type="region of interest" description="Disordered" evidence="4">
    <location>
        <begin position="279"/>
        <end position="300"/>
    </location>
</feature>
<protein>
    <submittedName>
        <fullName evidence="5">Ankyrin repeat-containing domain protein</fullName>
    </submittedName>
</protein>
<evidence type="ECO:0000256" key="3">
    <source>
        <dbReference type="PROSITE-ProRule" id="PRU00023"/>
    </source>
</evidence>
<dbReference type="PROSITE" id="PS50297">
    <property type="entry name" value="ANK_REP_REGION"/>
    <property type="match status" value="1"/>
</dbReference>
<dbReference type="PANTHER" id="PTHR24198:SF165">
    <property type="entry name" value="ANKYRIN REPEAT-CONTAINING PROTEIN-RELATED"/>
    <property type="match status" value="1"/>
</dbReference>
<dbReference type="PANTHER" id="PTHR24198">
    <property type="entry name" value="ANKYRIN REPEAT AND PROTEIN KINASE DOMAIN-CONTAINING PROTEIN"/>
    <property type="match status" value="1"/>
</dbReference>
<dbReference type="EMBL" id="JAIXMP010000019">
    <property type="protein sequence ID" value="KAI9258154.1"/>
    <property type="molecule type" value="Genomic_DNA"/>
</dbReference>
<evidence type="ECO:0000313" key="6">
    <source>
        <dbReference type="Proteomes" id="UP001209540"/>
    </source>
</evidence>
<dbReference type="SMART" id="SM00248">
    <property type="entry name" value="ANK"/>
    <property type="match status" value="7"/>
</dbReference>
<comment type="caution">
    <text evidence="5">The sequence shown here is derived from an EMBL/GenBank/DDBJ whole genome shotgun (WGS) entry which is preliminary data.</text>
</comment>
<keyword evidence="1" id="KW-0677">Repeat</keyword>